<dbReference type="EMBL" id="MU128945">
    <property type="protein sequence ID" value="KAF9515880.1"/>
    <property type="molecule type" value="Genomic_DNA"/>
</dbReference>
<dbReference type="InterPro" id="IPR002204">
    <property type="entry name" value="3-OH-isobutyrate_DH-rel_CS"/>
</dbReference>
<gene>
    <name evidence="3" type="ORF">BS47DRAFT_1341483</name>
</gene>
<evidence type="ECO:0000259" key="2">
    <source>
        <dbReference type="Pfam" id="PF03446"/>
    </source>
</evidence>
<dbReference type="AlphaFoldDB" id="A0A9P6B2R0"/>
<dbReference type="InterPro" id="IPR013328">
    <property type="entry name" value="6PGD_dom2"/>
</dbReference>
<dbReference type="Proteomes" id="UP000886523">
    <property type="component" value="Unassembled WGS sequence"/>
</dbReference>
<feature type="domain" description="6-phosphogluconate dehydrogenase NADP-binding" evidence="2">
    <location>
        <begin position="36"/>
        <end position="198"/>
    </location>
</feature>
<dbReference type="SUPFAM" id="SSF48179">
    <property type="entry name" value="6-phosphogluconate dehydrogenase C-terminal domain-like"/>
    <property type="match status" value="1"/>
</dbReference>
<comment type="caution">
    <text evidence="3">The sequence shown here is derived from an EMBL/GenBank/DDBJ whole genome shotgun (WGS) entry which is preliminary data.</text>
</comment>
<dbReference type="InterPro" id="IPR008927">
    <property type="entry name" value="6-PGluconate_DH-like_C_sf"/>
</dbReference>
<reference evidence="3" key="1">
    <citation type="journal article" date="2020" name="Nat. Commun.">
        <title>Large-scale genome sequencing of mycorrhizal fungi provides insights into the early evolution of symbiotic traits.</title>
        <authorList>
            <person name="Miyauchi S."/>
            <person name="Kiss E."/>
            <person name="Kuo A."/>
            <person name="Drula E."/>
            <person name="Kohler A."/>
            <person name="Sanchez-Garcia M."/>
            <person name="Morin E."/>
            <person name="Andreopoulos B."/>
            <person name="Barry K.W."/>
            <person name="Bonito G."/>
            <person name="Buee M."/>
            <person name="Carver A."/>
            <person name="Chen C."/>
            <person name="Cichocki N."/>
            <person name="Clum A."/>
            <person name="Culley D."/>
            <person name="Crous P.W."/>
            <person name="Fauchery L."/>
            <person name="Girlanda M."/>
            <person name="Hayes R.D."/>
            <person name="Keri Z."/>
            <person name="LaButti K."/>
            <person name="Lipzen A."/>
            <person name="Lombard V."/>
            <person name="Magnuson J."/>
            <person name="Maillard F."/>
            <person name="Murat C."/>
            <person name="Nolan M."/>
            <person name="Ohm R.A."/>
            <person name="Pangilinan J."/>
            <person name="Pereira M.F."/>
            <person name="Perotto S."/>
            <person name="Peter M."/>
            <person name="Pfister S."/>
            <person name="Riley R."/>
            <person name="Sitrit Y."/>
            <person name="Stielow J.B."/>
            <person name="Szollosi G."/>
            <person name="Zifcakova L."/>
            <person name="Stursova M."/>
            <person name="Spatafora J.W."/>
            <person name="Tedersoo L."/>
            <person name="Vaario L.M."/>
            <person name="Yamada A."/>
            <person name="Yan M."/>
            <person name="Wang P."/>
            <person name="Xu J."/>
            <person name="Bruns T."/>
            <person name="Baldrian P."/>
            <person name="Vilgalys R."/>
            <person name="Dunand C."/>
            <person name="Henrissat B."/>
            <person name="Grigoriev I.V."/>
            <person name="Hibbett D."/>
            <person name="Nagy L.G."/>
            <person name="Martin F.M."/>
        </authorList>
    </citation>
    <scope>NUCLEOTIDE SEQUENCE</scope>
    <source>
        <strain evidence="3">UP504</strain>
    </source>
</reference>
<dbReference type="PANTHER" id="PTHR43580">
    <property type="entry name" value="OXIDOREDUCTASE GLYR1-RELATED"/>
    <property type="match status" value="1"/>
</dbReference>
<dbReference type="InterPro" id="IPR051265">
    <property type="entry name" value="HIBADH-related_NP60_sf"/>
</dbReference>
<evidence type="ECO:0000256" key="1">
    <source>
        <dbReference type="ARBA" id="ARBA00007598"/>
    </source>
</evidence>
<dbReference type="PROSITE" id="PS00895">
    <property type="entry name" value="3_HYDROXYISOBUT_DH"/>
    <property type="match status" value="1"/>
</dbReference>
<dbReference type="Gene3D" id="1.10.1040.10">
    <property type="entry name" value="N-(1-d-carboxylethyl)-l-norvaline Dehydrogenase, domain 2"/>
    <property type="match status" value="1"/>
</dbReference>
<protein>
    <recommendedName>
        <fullName evidence="2">6-phosphogluconate dehydrogenase NADP-binding domain-containing protein</fullName>
    </recommendedName>
</protein>
<dbReference type="SUPFAM" id="SSF51735">
    <property type="entry name" value="NAD(P)-binding Rossmann-fold domains"/>
    <property type="match status" value="1"/>
</dbReference>
<keyword evidence="4" id="KW-1185">Reference proteome</keyword>
<accession>A0A9P6B2R0</accession>
<dbReference type="GO" id="GO:0016491">
    <property type="term" value="F:oxidoreductase activity"/>
    <property type="evidence" value="ECO:0007669"/>
    <property type="project" value="InterPro"/>
</dbReference>
<proteinExistence type="inferred from homology"/>
<dbReference type="GO" id="GO:0050661">
    <property type="term" value="F:NADP binding"/>
    <property type="evidence" value="ECO:0007669"/>
    <property type="project" value="InterPro"/>
</dbReference>
<name>A0A9P6B2R0_9AGAM</name>
<evidence type="ECO:0000313" key="4">
    <source>
        <dbReference type="Proteomes" id="UP000886523"/>
    </source>
</evidence>
<dbReference type="InterPro" id="IPR036291">
    <property type="entry name" value="NAD(P)-bd_dom_sf"/>
</dbReference>
<dbReference type="PANTHER" id="PTHR43580:SF8">
    <property type="entry name" value="6-PHOSPHOGLUCONATE DEHYDROGENASE NADP-BINDING DOMAIN-CONTAINING PROTEIN-RELATED"/>
    <property type="match status" value="1"/>
</dbReference>
<dbReference type="Pfam" id="PF03446">
    <property type="entry name" value="NAD_binding_2"/>
    <property type="match status" value="1"/>
</dbReference>
<comment type="similarity">
    <text evidence="1">Belongs to the HIBADH-related family. NP60 subfamily.</text>
</comment>
<dbReference type="OrthoDB" id="435038at2759"/>
<dbReference type="Gene3D" id="3.40.50.720">
    <property type="entry name" value="NAD(P)-binding Rossmann-like Domain"/>
    <property type="match status" value="1"/>
</dbReference>
<sequence>MALSPSPAMSRVHSATDLPFSRPGTPVLHPANLVQAFVGLGSMGYFMARNIARQSEKSLLVWNRTRTKSEKLQRELGPDKIKIVDSIADVAGLADVIFTNLANDQVVNAVYDEIVSFLKAHPPKTPKIFVETSTIYPAVAGELDAKITSIPHTHFVVAPVWGPPAADKAQLIVVLAGEYKIRKEIAYLVVPAVGRKVIDMGGNVEKALALKLTGNAFILGAIELLAETMTLADKSGVGAANLQMLIGYGQKMLTDSFDGATALSIEGGLKDASHIRRLALESNTTVPTVDIAHQHLVTARALETSALSPSKPPFEILDWSALVSALRIAAGLPGFDSAKHGGVQKA</sequence>
<evidence type="ECO:0000313" key="3">
    <source>
        <dbReference type="EMBL" id="KAF9515880.1"/>
    </source>
</evidence>
<dbReference type="InterPro" id="IPR006115">
    <property type="entry name" value="6PGDH_NADP-bd"/>
</dbReference>
<organism evidence="3 4">
    <name type="scientific">Hydnum rufescens UP504</name>
    <dbReference type="NCBI Taxonomy" id="1448309"/>
    <lineage>
        <taxon>Eukaryota</taxon>
        <taxon>Fungi</taxon>
        <taxon>Dikarya</taxon>
        <taxon>Basidiomycota</taxon>
        <taxon>Agaricomycotina</taxon>
        <taxon>Agaricomycetes</taxon>
        <taxon>Cantharellales</taxon>
        <taxon>Hydnaceae</taxon>
        <taxon>Hydnum</taxon>
    </lineage>
</organism>